<protein>
    <recommendedName>
        <fullName evidence="1">F-box associated beta-propeller type 3 domain-containing protein</fullName>
    </recommendedName>
</protein>
<evidence type="ECO:0000259" key="1">
    <source>
        <dbReference type="Pfam" id="PF08268"/>
    </source>
</evidence>
<reference evidence="2" key="2">
    <citation type="submission" date="2022-03" db="EMBL/GenBank/DDBJ databases">
        <title>Draft title - Genomic analysis of global carrot germplasm unveils the trajectory of domestication and the origin of high carotenoid orange carrot.</title>
        <authorList>
            <person name="Iorizzo M."/>
            <person name="Ellison S."/>
            <person name="Senalik D."/>
            <person name="Macko-Podgorni A."/>
            <person name="Grzebelus D."/>
            <person name="Bostan H."/>
            <person name="Rolling W."/>
            <person name="Curaba J."/>
            <person name="Simon P."/>
        </authorList>
    </citation>
    <scope>NUCLEOTIDE SEQUENCE</scope>
    <source>
        <tissue evidence="2">Leaf</tissue>
    </source>
</reference>
<proteinExistence type="predicted"/>
<gene>
    <name evidence="2" type="ORF">DCAR_0832309</name>
</gene>
<feature type="domain" description="F-box associated beta-propeller type 3" evidence="1">
    <location>
        <begin position="7"/>
        <end position="219"/>
    </location>
</feature>
<dbReference type="AlphaFoldDB" id="A0AAF1BE35"/>
<dbReference type="PANTHER" id="PTHR31672">
    <property type="entry name" value="BNACNNG10540D PROTEIN"/>
    <property type="match status" value="1"/>
</dbReference>
<evidence type="ECO:0000313" key="2">
    <source>
        <dbReference type="EMBL" id="WOH12801.1"/>
    </source>
</evidence>
<dbReference type="InterPro" id="IPR017451">
    <property type="entry name" value="F-box-assoc_interact_dom"/>
</dbReference>
<sequence length="290" mass="33369">MDTVEDSVELKLPSHWEGKVRYMRSCNGLVCLSNDCYDSICIWNPCTRQYKMLSVPNYAFGVRHCLGFGFDSIGNDYKILWIVTKVVRDLRGFIVSMNLKPEAQLYSAKADTWKKIRIPDTIRISFWNRLKRSCGPDISGKLYLEGEGGLLPFDLRNDVFGELVVLPFLDYNVEQKRIKKSKILDFEGSLAMVYESAAGDESVLSLWMLDDAGLWIKKFNLETDLELDRMYLYLGAQHFLGLNFIFGYKFYNYKKKTTKKLPFPAHLTDVKSVAKFTESLVSLEGFESQA</sequence>
<dbReference type="EMBL" id="CP093350">
    <property type="protein sequence ID" value="WOH12801.1"/>
    <property type="molecule type" value="Genomic_DNA"/>
</dbReference>
<dbReference type="NCBIfam" id="TIGR01640">
    <property type="entry name" value="F_box_assoc_1"/>
    <property type="match status" value="1"/>
</dbReference>
<dbReference type="Pfam" id="PF08268">
    <property type="entry name" value="FBA_3"/>
    <property type="match status" value="1"/>
</dbReference>
<name>A0AAF1BE35_DAUCS</name>
<dbReference type="Proteomes" id="UP000077755">
    <property type="component" value="Chromosome 8"/>
</dbReference>
<keyword evidence="3" id="KW-1185">Reference proteome</keyword>
<accession>A0AAF1BE35</accession>
<reference evidence="2" key="1">
    <citation type="journal article" date="2016" name="Nat. Genet.">
        <title>A high-quality carrot genome assembly provides new insights into carotenoid accumulation and asterid genome evolution.</title>
        <authorList>
            <person name="Iorizzo M."/>
            <person name="Ellison S."/>
            <person name="Senalik D."/>
            <person name="Zeng P."/>
            <person name="Satapoomin P."/>
            <person name="Huang J."/>
            <person name="Bowman M."/>
            <person name="Iovene M."/>
            <person name="Sanseverino W."/>
            <person name="Cavagnaro P."/>
            <person name="Yildiz M."/>
            <person name="Macko-Podgorni A."/>
            <person name="Moranska E."/>
            <person name="Grzebelus E."/>
            <person name="Grzebelus D."/>
            <person name="Ashrafi H."/>
            <person name="Zheng Z."/>
            <person name="Cheng S."/>
            <person name="Spooner D."/>
            <person name="Van Deynze A."/>
            <person name="Simon P."/>
        </authorList>
    </citation>
    <scope>NUCLEOTIDE SEQUENCE</scope>
    <source>
        <tissue evidence="2">Leaf</tissue>
    </source>
</reference>
<organism evidence="2 3">
    <name type="scientific">Daucus carota subsp. sativus</name>
    <name type="common">Carrot</name>
    <dbReference type="NCBI Taxonomy" id="79200"/>
    <lineage>
        <taxon>Eukaryota</taxon>
        <taxon>Viridiplantae</taxon>
        <taxon>Streptophyta</taxon>
        <taxon>Embryophyta</taxon>
        <taxon>Tracheophyta</taxon>
        <taxon>Spermatophyta</taxon>
        <taxon>Magnoliopsida</taxon>
        <taxon>eudicotyledons</taxon>
        <taxon>Gunneridae</taxon>
        <taxon>Pentapetalae</taxon>
        <taxon>asterids</taxon>
        <taxon>campanulids</taxon>
        <taxon>Apiales</taxon>
        <taxon>Apiaceae</taxon>
        <taxon>Apioideae</taxon>
        <taxon>Scandiceae</taxon>
        <taxon>Daucinae</taxon>
        <taxon>Daucus</taxon>
        <taxon>Daucus sect. Daucus</taxon>
    </lineage>
</organism>
<evidence type="ECO:0000313" key="3">
    <source>
        <dbReference type="Proteomes" id="UP000077755"/>
    </source>
</evidence>
<dbReference type="PANTHER" id="PTHR31672:SF13">
    <property type="entry name" value="F-BOX PROTEIN CPR30-LIKE"/>
    <property type="match status" value="1"/>
</dbReference>
<dbReference type="InterPro" id="IPR050796">
    <property type="entry name" value="SCF_F-box_component"/>
</dbReference>
<dbReference type="InterPro" id="IPR013187">
    <property type="entry name" value="F-box-assoc_dom_typ3"/>
</dbReference>